<dbReference type="Gene3D" id="1.50.10.10">
    <property type="match status" value="3"/>
</dbReference>
<keyword evidence="6" id="KW-0326">Glycosidase</keyword>
<dbReference type="Proteomes" id="UP001390339">
    <property type="component" value="Unassembled WGS sequence"/>
</dbReference>
<dbReference type="PANTHER" id="PTHR11742:SF103">
    <property type="entry name" value="ENDOPLASMIC RETICULUM MANNOSIDASE MNL2-RELATED"/>
    <property type="match status" value="1"/>
</dbReference>
<feature type="compositionally biased region" description="Polar residues" evidence="7">
    <location>
        <begin position="844"/>
        <end position="858"/>
    </location>
</feature>
<evidence type="ECO:0000256" key="5">
    <source>
        <dbReference type="ARBA" id="ARBA00023157"/>
    </source>
</evidence>
<evidence type="ECO:0000313" key="9">
    <source>
        <dbReference type="Proteomes" id="UP001390339"/>
    </source>
</evidence>
<comment type="caution">
    <text evidence="8">The sequence shown here is derived from an EMBL/GenBank/DDBJ whole genome shotgun (WGS) entry which is preliminary data.</text>
</comment>
<dbReference type="GO" id="GO:0016787">
    <property type="term" value="F:hydrolase activity"/>
    <property type="evidence" value="ECO:0007669"/>
    <property type="project" value="UniProtKB-KW"/>
</dbReference>
<comment type="cofactor">
    <cofactor evidence="1">
        <name>Ca(2+)</name>
        <dbReference type="ChEBI" id="CHEBI:29108"/>
    </cofactor>
</comment>
<keyword evidence="9" id="KW-1185">Reference proteome</keyword>
<comment type="similarity">
    <text evidence="3 6">Belongs to the glycosyl hydrolase 47 family.</text>
</comment>
<evidence type="ECO:0000256" key="7">
    <source>
        <dbReference type="SAM" id="MobiDB-lite"/>
    </source>
</evidence>
<feature type="compositionally biased region" description="Low complexity" evidence="7">
    <location>
        <begin position="103"/>
        <end position="113"/>
    </location>
</feature>
<feature type="compositionally biased region" description="Low complexity" evidence="7">
    <location>
        <begin position="125"/>
        <end position="139"/>
    </location>
</feature>
<dbReference type="PRINTS" id="PR00747">
    <property type="entry name" value="GLYHDRLASE47"/>
</dbReference>
<dbReference type="InterPro" id="IPR036026">
    <property type="entry name" value="Seven-hairpin_glycosidases"/>
</dbReference>
<comment type="pathway">
    <text evidence="2">Protein modification; protein glycosylation.</text>
</comment>
<evidence type="ECO:0000256" key="6">
    <source>
        <dbReference type="RuleBase" id="RU361193"/>
    </source>
</evidence>
<evidence type="ECO:0000256" key="2">
    <source>
        <dbReference type="ARBA" id="ARBA00004922"/>
    </source>
</evidence>
<dbReference type="EC" id="3.2.1.-" evidence="6"/>
<keyword evidence="4 6" id="KW-0378">Hydrolase</keyword>
<gene>
    <name evidence="8" type="ORF">PGQ11_014890</name>
</gene>
<feature type="region of interest" description="Disordered" evidence="7">
    <location>
        <begin position="453"/>
        <end position="544"/>
    </location>
</feature>
<reference evidence="8 9" key="1">
    <citation type="journal article" date="2024" name="IMA Fungus">
        <title>Apiospora arundinis, a panoply of carbohydrate-active enzymes and secondary metabolites.</title>
        <authorList>
            <person name="Sorensen T."/>
            <person name="Petersen C."/>
            <person name="Muurmann A.T."/>
            <person name="Christiansen J.V."/>
            <person name="Brundto M.L."/>
            <person name="Overgaard C.K."/>
            <person name="Boysen A.T."/>
            <person name="Wollenberg R.D."/>
            <person name="Larsen T.O."/>
            <person name="Sorensen J.L."/>
            <person name="Nielsen K.L."/>
            <person name="Sondergaard T.E."/>
        </authorList>
    </citation>
    <scope>NUCLEOTIDE SEQUENCE [LARGE SCALE GENOMIC DNA]</scope>
    <source>
        <strain evidence="8 9">AAU 773</strain>
    </source>
</reference>
<evidence type="ECO:0000313" key="8">
    <source>
        <dbReference type="EMBL" id="KAK8848410.1"/>
    </source>
</evidence>
<feature type="compositionally biased region" description="Basic and acidic residues" evidence="7">
    <location>
        <begin position="755"/>
        <end position="788"/>
    </location>
</feature>
<dbReference type="InterPro" id="IPR001382">
    <property type="entry name" value="Glyco_hydro_47"/>
</dbReference>
<proteinExistence type="inferred from homology"/>
<dbReference type="PANTHER" id="PTHR11742">
    <property type="entry name" value="MANNOSYL-OLIGOSACCHARIDE ALPHA-1,2-MANNOSIDASE-RELATED"/>
    <property type="match status" value="1"/>
</dbReference>
<keyword evidence="5" id="KW-1015">Disulfide bond</keyword>
<evidence type="ECO:0000256" key="4">
    <source>
        <dbReference type="ARBA" id="ARBA00022801"/>
    </source>
</evidence>
<dbReference type="InterPro" id="IPR012341">
    <property type="entry name" value="6hp_glycosidase-like_sf"/>
</dbReference>
<dbReference type="InterPro" id="IPR050749">
    <property type="entry name" value="Glycosyl_Hydrolase_47"/>
</dbReference>
<name>A0ABR2HJQ4_9PEZI</name>
<dbReference type="EMBL" id="JAPCWZ010000010">
    <property type="protein sequence ID" value="KAK8848410.1"/>
    <property type="molecule type" value="Genomic_DNA"/>
</dbReference>
<accession>A0ABR2HJQ4</accession>
<evidence type="ECO:0000256" key="1">
    <source>
        <dbReference type="ARBA" id="ARBA00001913"/>
    </source>
</evidence>
<dbReference type="Pfam" id="PF01532">
    <property type="entry name" value="Glyco_hydro_47"/>
    <property type="match status" value="1"/>
</dbReference>
<feature type="compositionally biased region" description="Polar residues" evidence="7">
    <location>
        <begin position="493"/>
        <end position="506"/>
    </location>
</feature>
<sequence length="1044" mass="116594">MLRIRRYRYFVAFAVVLVFILYRVSRASDRWDDLSTTLDFKPLPKPPIQNPPLHGHELQTKPQKVAQDAPPRQQPLKAAEKNEVPVKIPVLEAEDRAGKFEIPTTTSFTPTKPTHADADNMQDQAPKTTNPPTIPAINIPDRKTPQEVWKEQQEKQYNAQAQVPLEDQLYRPSTTSQIHWTKQPEHFPIAKESIIPLPTGKPKAIPRVQHVFGQESEEAKTKRLTRLAKVKGEMERAWGGYKKYAWMHDELSPITKKFRDPFCGWAATMVDALDTLWIMGMKEEFEEAVKAIGTIDFTTSTRNEIPVFETTIRYLGGLLGAYDVSGGKKGGYTILLDKAVELAEILMGVFDTPNRMPILYYNWKPTFASQPHRAANGVSIAELGSLLMEFTRLAQVTNENKYFDAVERITDALVDWQKRGTTVPGIFPERVDASGCNRTAATDAQMRLTAEAAEKLQSTVPTPEDYTGREYDSTPKPATEEKPDSLAGLPQGSKKTSSSAIKQSQPLHRRSLADDEIDDRPLTAKKGTGASVQTPKKPIISPPDLYQQMSIHGTTGEPYVDMYEKETCYPQGLTNGWGSETYSMGGSQDSTYEYFPKTFLLLGGLEPKYKKLHMDTVDAVKKWLLYRPMVPNDRDILFSAKMSTVGQPEKDATVEFEVTHLTCFLGGMFGLGGKIFDDEIDVAIGEKLTDGCVWSYESTATGIMPEGATIVPCKSADNCHWNETLWHEYLDPMAESRDLQIAEWEKHHEELQLAKKEAARRKAEAKAAKEKATADADKEARMAHREEAMDGSAAAAAAPAPAPADNSTKTVGTANHDVPSSGKEKEKEADWGTLRKRGLDDTTVAGNIETSSNDNSPPLKTAKKVSLEESLDMNIAGGTGKVGMPIQVGVGQLPLTDADEVDEASMIPESPRPYTHKEYVEHRLTNEMIPPGYVSVPHKHYILRPEAIESVWYMYRITGDTKWQDKGWRMFEAVIRATQTEEGHSAIADVLSPNTAQNNEMESFWLAETLKYFYLLYSKPDVISLDDYVLNTEAHPFLRPDASV</sequence>
<feature type="region of interest" description="Disordered" evidence="7">
    <location>
        <begin position="103"/>
        <end position="140"/>
    </location>
</feature>
<organism evidence="8 9">
    <name type="scientific">Apiospora arundinis</name>
    <dbReference type="NCBI Taxonomy" id="335852"/>
    <lineage>
        <taxon>Eukaryota</taxon>
        <taxon>Fungi</taxon>
        <taxon>Dikarya</taxon>
        <taxon>Ascomycota</taxon>
        <taxon>Pezizomycotina</taxon>
        <taxon>Sordariomycetes</taxon>
        <taxon>Xylariomycetidae</taxon>
        <taxon>Amphisphaeriales</taxon>
        <taxon>Apiosporaceae</taxon>
        <taxon>Apiospora</taxon>
    </lineage>
</organism>
<dbReference type="SUPFAM" id="SSF48225">
    <property type="entry name" value="Seven-hairpin glycosidases"/>
    <property type="match status" value="1"/>
</dbReference>
<evidence type="ECO:0000256" key="3">
    <source>
        <dbReference type="ARBA" id="ARBA00007658"/>
    </source>
</evidence>
<feature type="compositionally biased region" description="Basic and acidic residues" evidence="7">
    <location>
        <begin position="466"/>
        <end position="484"/>
    </location>
</feature>
<feature type="region of interest" description="Disordered" evidence="7">
    <location>
        <begin position="755"/>
        <end position="860"/>
    </location>
</feature>
<feature type="region of interest" description="Disordered" evidence="7">
    <location>
        <begin position="36"/>
        <end position="81"/>
    </location>
</feature>
<protein>
    <recommendedName>
        <fullName evidence="6">alpha-1,2-Mannosidase</fullName>
        <ecNumber evidence="6">3.2.1.-</ecNumber>
    </recommendedName>
</protein>